<evidence type="ECO:0000259" key="2">
    <source>
        <dbReference type="Pfam" id="PF09374"/>
    </source>
</evidence>
<dbReference type="Pfam" id="PF09374">
    <property type="entry name" value="PG_binding_3"/>
    <property type="match status" value="1"/>
</dbReference>
<dbReference type="STRING" id="327939.BIW53_02240"/>
<evidence type="ECO:0000313" key="4">
    <source>
        <dbReference type="Proteomes" id="UP000180253"/>
    </source>
</evidence>
<name>A0A1S1NC22_9GAMM</name>
<sequence>MTLPNLNYFKQQPEIKAALAPFSLQFADAILPILYLEGGLNADGGLNNTPTDRGGLTKFGISQRAYPHLDIPNLTLAQAVRLYHRDYWRPMQCSELNAGIALMLLDGAVQHGMPSMSILVQRYVGAKPDGLFGPLTLKACHSVLPMQLCVGLSLKRARKYARICSNDTSQQPNLNGWYNRLEHITERAIAGVHHG</sequence>
<dbReference type="EMBL" id="MNAN01000018">
    <property type="protein sequence ID" value="OHU97160.1"/>
    <property type="molecule type" value="Genomic_DNA"/>
</dbReference>
<evidence type="ECO:0000313" key="3">
    <source>
        <dbReference type="EMBL" id="OHU97160.1"/>
    </source>
</evidence>
<evidence type="ECO:0000259" key="1">
    <source>
        <dbReference type="Pfam" id="PF05838"/>
    </source>
</evidence>
<comment type="caution">
    <text evidence="3">The sequence shown here is derived from an EMBL/GenBank/DDBJ whole genome shotgun (WGS) entry which is preliminary data.</text>
</comment>
<dbReference type="Proteomes" id="UP000180253">
    <property type="component" value="Unassembled WGS sequence"/>
</dbReference>
<feature type="domain" description="TtsA-like Glycoside hydrolase family 108" evidence="1">
    <location>
        <begin position="40"/>
        <end position="112"/>
    </location>
</feature>
<dbReference type="OrthoDB" id="9815229at2"/>
<protein>
    <submittedName>
        <fullName evidence="3">Secretion activator protein</fullName>
    </submittedName>
</protein>
<keyword evidence="4" id="KW-1185">Reference proteome</keyword>
<dbReference type="InterPro" id="IPR023346">
    <property type="entry name" value="Lysozyme-like_dom_sf"/>
</dbReference>
<dbReference type="Pfam" id="PF05838">
    <property type="entry name" value="Glyco_hydro_108"/>
    <property type="match status" value="1"/>
</dbReference>
<accession>A0A1S1NC22</accession>
<organism evidence="3 4">
    <name type="scientific">Pseudoalteromonas byunsanensis</name>
    <dbReference type="NCBI Taxonomy" id="327939"/>
    <lineage>
        <taxon>Bacteria</taxon>
        <taxon>Pseudomonadati</taxon>
        <taxon>Pseudomonadota</taxon>
        <taxon>Gammaproteobacteria</taxon>
        <taxon>Alteromonadales</taxon>
        <taxon>Pseudoalteromonadaceae</taxon>
        <taxon>Pseudoalteromonas</taxon>
    </lineage>
</organism>
<dbReference type="RefSeq" id="WP_070990195.1">
    <property type="nucleotide sequence ID" value="NZ_CBCSHD010000008.1"/>
</dbReference>
<dbReference type="InterPro" id="IPR008565">
    <property type="entry name" value="TtsA-like_GH18_dom"/>
</dbReference>
<dbReference type="SUPFAM" id="SSF53955">
    <property type="entry name" value="Lysozyme-like"/>
    <property type="match status" value="1"/>
</dbReference>
<dbReference type="InterPro" id="IPR018537">
    <property type="entry name" value="Peptidoglycan-bd_3"/>
</dbReference>
<reference evidence="3 4" key="1">
    <citation type="submission" date="2016-10" db="EMBL/GenBank/DDBJ databases">
        <title>Pseudoalteromonas amylolytica sp. nov., isolated from the surface seawater.</title>
        <authorList>
            <person name="Wu Y.-H."/>
            <person name="Cheng H."/>
            <person name="Jin X.-B."/>
            <person name="Wang C.-S."/>
            <person name="Xu X.-W."/>
        </authorList>
    </citation>
    <scope>NUCLEOTIDE SEQUENCE [LARGE SCALE GENOMIC DNA]</scope>
    <source>
        <strain evidence="3 4">JCM 12483</strain>
    </source>
</reference>
<gene>
    <name evidence="3" type="ORF">BIW53_02240</name>
</gene>
<dbReference type="AlphaFoldDB" id="A0A1S1NC22"/>
<dbReference type="Gene3D" id="1.20.141.10">
    <property type="entry name" value="Chitosanase, subunit A, domain 1"/>
    <property type="match status" value="1"/>
</dbReference>
<feature type="domain" description="Peptidoglycan binding" evidence="2">
    <location>
        <begin position="118"/>
        <end position="182"/>
    </location>
</feature>
<dbReference type="CDD" id="cd13926">
    <property type="entry name" value="N-acetylmuramidase_GH108"/>
    <property type="match status" value="1"/>
</dbReference>
<proteinExistence type="predicted"/>